<gene>
    <name evidence="2" type="ORF">BSAL_01615</name>
</gene>
<feature type="transmembrane region" description="Helical" evidence="1">
    <location>
        <begin position="164"/>
        <end position="190"/>
    </location>
</feature>
<organism evidence="2 3">
    <name type="scientific">Bodo saltans</name>
    <name type="common">Flagellated protozoan</name>
    <dbReference type="NCBI Taxonomy" id="75058"/>
    <lineage>
        <taxon>Eukaryota</taxon>
        <taxon>Discoba</taxon>
        <taxon>Euglenozoa</taxon>
        <taxon>Kinetoplastea</taxon>
        <taxon>Metakinetoplastina</taxon>
        <taxon>Eubodonida</taxon>
        <taxon>Bodonidae</taxon>
        <taxon>Bodo</taxon>
    </lineage>
</organism>
<keyword evidence="1" id="KW-1133">Transmembrane helix</keyword>
<keyword evidence="1" id="KW-0472">Membrane</keyword>
<evidence type="ECO:0000313" key="3">
    <source>
        <dbReference type="Proteomes" id="UP000051952"/>
    </source>
</evidence>
<evidence type="ECO:0000313" key="2">
    <source>
        <dbReference type="EMBL" id="CUG88309.1"/>
    </source>
</evidence>
<dbReference type="AlphaFoldDB" id="A0A0S4JIR5"/>
<evidence type="ECO:0000256" key="1">
    <source>
        <dbReference type="SAM" id="Phobius"/>
    </source>
</evidence>
<keyword evidence="3" id="KW-1185">Reference proteome</keyword>
<feature type="transmembrane region" description="Helical" evidence="1">
    <location>
        <begin position="202"/>
        <end position="219"/>
    </location>
</feature>
<dbReference type="VEuPathDB" id="TriTrypDB:BSAL_01615"/>
<keyword evidence="1 2" id="KW-0812">Transmembrane</keyword>
<protein>
    <submittedName>
        <fullName evidence="2">Transmembrane protein, putative</fullName>
    </submittedName>
</protein>
<dbReference type="EMBL" id="CYKH01001631">
    <property type="protein sequence ID" value="CUG88309.1"/>
    <property type="molecule type" value="Genomic_DNA"/>
</dbReference>
<proteinExistence type="predicted"/>
<sequence length="293" mass="33678">MGARTWPNARRLRDSLSPSACCSFDSPCECRKQRPDVLQPKRIAVCVLHVRCVFKHPQRCHHFSNRASHGGREDPRELVHFDGVPYQPMVYACAGGGHGWLRAWLDCAQVHCDTGCEPRLANRMLLYHFTGLQLPWLPRNRHTRIESCECSGQSLAVQQCDERIVFVSTSFFFFFVRLPLTSLLFRFLLLGGDVSPSKYWCLQRRAGFFFFICFVCTVHNKSRARSAPQVNLEISINLSPTHLLFPSHTLCPADYISTVSHYFAHSHREVMAYTRSHDCVDLYLFFLSTQTLC</sequence>
<name>A0A0S4JIR5_BODSA</name>
<accession>A0A0S4JIR5</accession>
<reference evidence="3" key="1">
    <citation type="submission" date="2015-09" db="EMBL/GenBank/DDBJ databases">
        <authorList>
            <consortium name="Pathogen Informatics"/>
        </authorList>
    </citation>
    <scope>NUCLEOTIDE SEQUENCE [LARGE SCALE GENOMIC DNA]</scope>
    <source>
        <strain evidence="3">Lake Konstanz</strain>
    </source>
</reference>
<dbReference type="Proteomes" id="UP000051952">
    <property type="component" value="Unassembled WGS sequence"/>
</dbReference>